<evidence type="ECO:0000259" key="1">
    <source>
        <dbReference type="Pfam" id="PF01551"/>
    </source>
</evidence>
<dbReference type="InterPro" id="IPR050570">
    <property type="entry name" value="Cell_wall_metabolism_enzyme"/>
</dbReference>
<reference evidence="2" key="1">
    <citation type="submission" date="2018-05" db="EMBL/GenBank/DDBJ databases">
        <authorList>
            <person name="Lanie J.A."/>
            <person name="Ng W.-L."/>
            <person name="Kazmierczak K.M."/>
            <person name="Andrzejewski T.M."/>
            <person name="Davidsen T.M."/>
            <person name="Wayne K.J."/>
            <person name="Tettelin H."/>
            <person name="Glass J.I."/>
            <person name="Rusch D."/>
            <person name="Podicherti R."/>
            <person name="Tsui H.-C.T."/>
            <person name="Winkler M.E."/>
        </authorList>
    </citation>
    <scope>NUCLEOTIDE SEQUENCE</scope>
</reference>
<dbReference type="SUPFAM" id="SSF51261">
    <property type="entry name" value="Duplicated hybrid motif"/>
    <property type="match status" value="1"/>
</dbReference>
<dbReference type="EMBL" id="UINC01213451">
    <property type="protein sequence ID" value="SVE38227.1"/>
    <property type="molecule type" value="Genomic_DNA"/>
</dbReference>
<dbReference type="PANTHER" id="PTHR21666">
    <property type="entry name" value="PEPTIDASE-RELATED"/>
    <property type="match status" value="1"/>
</dbReference>
<dbReference type="CDD" id="cd12797">
    <property type="entry name" value="M23_peptidase"/>
    <property type="match status" value="1"/>
</dbReference>
<feature type="non-terminal residue" evidence="2">
    <location>
        <position position="1"/>
    </location>
</feature>
<proteinExistence type="predicted"/>
<dbReference type="InterPro" id="IPR016047">
    <property type="entry name" value="M23ase_b-sheet_dom"/>
</dbReference>
<accession>A0A383D103</accession>
<gene>
    <name evidence="2" type="ORF">METZ01_LOCUS491081</name>
</gene>
<evidence type="ECO:0000313" key="2">
    <source>
        <dbReference type="EMBL" id="SVE38227.1"/>
    </source>
</evidence>
<dbReference type="GO" id="GO:0004222">
    <property type="term" value="F:metalloendopeptidase activity"/>
    <property type="evidence" value="ECO:0007669"/>
    <property type="project" value="TreeGrafter"/>
</dbReference>
<dbReference type="AlphaFoldDB" id="A0A383D103"/>
<dbReference type="PANTHER" id="PTHR21666:SF285">
    <property type="entry name" value="M23 FAMILY METALLOPEPTIDASE"/>
    <property type="match status" value="1"/>
</dbReference>
<feature type="domain" description="M23ase beta-sheet core" evidence="1">
    <location>
        <begin position="119"/>
        <end position="213"/>
    </location>
</feature>
<sequence>SGQMVWRGLIGVDLDVEVREHLVSVTVITADDTPVHVRYPLTVIPKQFATRQLTVAPQYVNPTPEALARIQQEAARTTTIFETQTPQRVWRGSFLAPVPGKATSSFGRRSVFNGQPRSPHSGADFRAIEGTPVTAPNRGRVVLRSDLYFSGNCVILDHGLGLYSFFAHLSGFAVEEGDVVDSGDVVGYVGATGRVTGPHLHWTVRLNTARVDPLSLMEVLFDDSGTY</sequence>
<name>A0A383D103_9ZZZZ</name>
<protein>
    <recommendedName>
        <fullName evidence="1">M23ase beta-sheet core domain-containing protein</fullName>
    </recommendedName>
</protein>
<dbReference type="Pfam" id="PF01551">
    <property type="entry name" value="Peptidase_M23"/>
    <property type="match status" value="1"/>
</dbReference>
<dbReference type="InterPro" id="IPR011055">
    <property type="entry name" value="Dup_hybrid_motif"/>
</dbReference>
<organism evidence="2">
    <name type="scientific">marine metagenome</name>
    <dbReference type="NCBI Taxonomy" id="408172"/>
    <lineage>
        <taxon>unclassified sequences</taxon>
        <taxon>metagenomes</taxon>
        <taxon>ecological metagenomes</taxon>
    </lineage>
</organism>
<dbReference type="Gene3D" id="2.70.70.10">
    <property type="entry name" value="Glucose Permease (Domain IIA)"/>
    <property type="match status" value="1"/>
</dbReference>